<feature type="transmembrane region" description="Helical" evidence="7">
    <location>
        <begin position="148"/>
        <end position="175"/>
    </location>
</feature>
<feature type="transmembrane region" description="Helical" evidence="7">
    <location>
        <begin position="218"/>
        <end position="239"/>
    </location>
</feature>
<feature type="transmembrane region" description="Helical" evidence="7">
    <location>
        <begin position="308"/>
        <end position="326"/>
    </location>
</feature>
<feature type="transmembrane region" description="Helical" evidence="7">
    <location>
        <begin position="195"/>
        <end position="212"/>
    </location>
</feature>
<dbReference type="PANTHER" id="PTHR10332">
    <property type="entry name" value="EQUILIBRATIVE NUCLEOSIDE TRANSPORTER"/>
    <property type="match status" value="1"/>
</dbReference>
<organism evidence="8 9">
    <name type="scientific">Rhamnusium bicolor</name>
    <dbReference type="NCBI Taxonomy" id="1586634"/>
    <lineage>
        <taxon>Eukaryota</taxon>
        <taxon>Metazoa</taxon>
        <taxon>Ecdysozoa</taxon>
        <taxon>Arthropoda</taxon>
        <taxon>Hexapoda</taxon>
        <taxon>Insecta</taxon>
        <taxon>Pterygota</taxon>
        <taxon>Neoptera</taxon>
        <taxon>Endopterygota</taxon>
        <taxon>Coleoptera</taxon>
        <taxon>Polyphaga</taxon>
        <taxon>Cucujiformia</taxon>
        <taxon>Chrysomeloidea</taxon>
        <taxon>Cerambycidae</taxon>
        <taxon>Lepturinae</taxon>
        <taxon>Rhagiini</taxon>
        <taxon>Rhamnusium</taxon>
    </lineage>
</organism>
<evidence type="ECO:0000256" key="3">
    <source>
        <dbReference type="ARBA" id="ARBA00022448"/>
    </source>
</evidence>
<dbReference type="InterPro" id="IPR002259">
    <property type="entry name" value="Eqnu_transpt"/>
</dbReference>
<keyword evidence="6 7" id="KW-0472">Membrane</keyword>
<comment type="caution">
    <text evidence="8">The sequence shown here is derived from an EMBL/GenBank/DDBJ whole genome shotgun (WGS) entry which is preliminary data.</text>
</comment>
<evidence type="ECO:0000313" key="8">
    <source>
        <dbReference type="EMBL" id="KAJ8936076.1"/>
    </source>
</evidence>
<feature type="transmembrane region" description="Helical" evidence="7">
    <location>
        <begin position="338"/>
        <end position="357"/>
    </location>
</feature>
<evidence type="ECO:0000313" key="9">
    <source>
        <dbReference type="Proteomes" id="UP001162156"/>
    </source>
</evidence>
<keyword evidence="9" id="KW-1185">Reference proteome</keyword>
<proteinExistence type="inferred from homology"/>
<protein>
    <recommendedName>
        <fullName evidence="10">Equilibrative nucleoside transporter 3</fullName>
    </recommendedName>
</protein>
<feature type="transmembrane region" description="Helical" evidence="7">
    <location>
        <begin position="93"/>
        <end position="112"/>
    </location>
</feature>
<evidence type="ECO:0000256" key="6">
    <source>
        <dbReference type="ARBA" id="ARBA00023136"/>
    </source>
</evidence>
<evidence type="ECO:0000256" key="5">
    <source>
        <dbReference type="ARBA" id="ARBA00022989"/>
    </source>
</evidence>
<sequence>MIQETDNEEAVVTAAILSVDNIMTTSMDKSQDIQDRSKLLFFMFYVLGTISYVPQNFYITANGYWMYKFRDLNVTYNGSDIGDKTELQKNFTAYYSTASNVCMVTFMILTIVYSKRISLQKRIVLSLSVMLSLIFVTLIFVWSNTDTWQYGFFIISLVIGASLTAAGGCFLVSIFQMSLKFPTIYLGAQLSGQSICGVLVALIQIFTLLIGVSSKISAIIYFSICAFLMLAAMVLYLFVFHNFDYLQDQLNKEEEYEIEFSKVKIIARKLLVLMITMVLTAGSSVIIHPGVTSLVESVGKGTSRWSDVFFVPVCTFLSYNTWDFIGREVSLRWQRLQNLYLILVAGVLRLVFIPLIMLCNAQPRNHLPVVFDEDYAYITFLIIFAFTTGYFLNLCIMQIPRICGPEEKDIAMNLIIVVMVGMNDKRVEDCDQSKFRNWSEFFKRTFKKKCPFKTRPIREFRVDQNQPQLIIEIHTLNSPVITFPRKKQKKAVNLSIGEFEFPDKLYHSRLPLSALKFQNLQELKRFCVAPETQKYYEQLPCISENNSSDNEYSDVCE</sequence>
<keyword evidence="5 7" id="KW-1133">Transmembrane helix</keyword>
<name>A0AAV8XC52_9CUCU</name>
<dbReference type="InterPro" id="IPR036259">
    <property type="entry name" value="MFS_trans_sf"/>
</dbReference>
<reference evidence="8" key="1">
    <citation type="journal article" date="2023" name="Insect Mol. Biol.">
        <title>Genome sequencing provides insights into the evolution of gene families encoding plant cell wall-degrading enzymes in longhorned beetles.</title>
        <authorList>
            <person name="Shin N.R."/>
            <person name="Okamura Y."/>
            <person name="Kirsch R."/>
            <person name="Pauchet Y."/>
        </authorList>
    </citation>
    <scope>NUCLEOTIDE SEQUENCE</scope>
    <source>
        <strain evidence="8">RBIC_L_NR</strain>
    </source>
</reference>
<comment type="similarity">
    <text evidence="2">Belongs to the SLC29A/ENT transporter (TC 2.A.57) family.</text>
</comment>
<dbReference type="Pfam" id="PF01733">
    <property type="entry name" value="Nucleoside_tran"/>
    <property type="match status" value="2"/>
</dbReference>
<dbReference type="Proteomes" id="UP001162156">
    <property type="component" value="Unassembled WGS sequence"/>
</dbReference>
<accession>A0AAV8XC52</accession>
<feature type="transmembrane region" description="Helical" evidence="7">
    <location>
        <begin position="377"/>
        <end position="396"/>
    </location>
</feature>
<feature type="transmembrane region" description="Helical" evidence="7">
    <location>
        <begin position="124"/>
        <end position="142"/>
    </location>
</feature>
<gene>
    <name evidence="8" type="ORF">NQ314_012511</name>
</gene>
<dbReference type="GO" id="GO:0005886">
    <property type="term" value="C:plasma membrane"/>
    <property type="evidence" value="ECO:0007669"/>
    <property type="project" value="TreeGrafter"/>
</dbReference>
<keyword evidence="4 7" id="KW-0812">Transmembrane</keyword>
<dbReference type="SUPFAM" id="SSF103473">
    <property type="entry name" value="MFS general substrate transporter"/>
    <property type="match status" value="1"/>
</dbReference>
<dbReference type="EMBL" id="JANEYF010003466">
    <property type="protein sequence ID" value="KAJ8936076.1"/>
    <property type="molecule type" value="Genomic_DNA"/>
</dbReference>
<comment type="subcellular location">
    <subcellularLocation>
        <location evidence="1">Membrane</location>
        <topology evidence="1">Multi-pass membrane protein</topology>
    </subcellularLocation>
</comment>
<dbReference type="PANTHER" id="PTHR10332:SF88">
    <property type="entry name" value="EQUILIBRATIVE NUCLEOSIDE TRANSPORTER 1, ISOFORM A"/>
    <property type="match status" value="1"/>
</dbReference>
<feature type="transmembrane region" description="Helical" evidence="7">
    <location>
        <begin position="270"/>
        <end position="288"/>
    </location>
</feature>
<evidence type="ECO:0000256" key="1">
    <source>
        <dbReference type="ARBA" id="ARBA00004141"/>
    </source>
</evidence>
<evidence type="ECO:0000256" key="4">
    <source>
        <dbReference type="ARBA" id="ARBA00022692"/>
    </source>
</evidence>
<dbReference type="AlphaFoldDB" id="A0AAV8XC52"/>
<evidence type="ECO:0000256" key="2">
    <source>
        <dbReference type="ARBA" id="ARBA00007965"/>
    </source>
</evidence>
<feature type="transmembrane region" description="Helical" evidence="7">
    <location>
        <begin position="39"/>
        <end position="59"/>
    </location>
</feature>
<dbReference type="GO" id="GO:0005337">
    <property type="term" value="F:nucleoside transmembrane transporter activity"/>
    <property type="evidence" value="ECO:0007669"/>
    <property type="project" value="InterPro"/>
</dbReference>
<keyword evidence="3" id="KW-0813">Transport</keyword>
<evidence type="ECO:0008006" key="10">
    <source>
        <dbReference type="Google" id="ProtNLM"/>
    </source>
</evidence>
<evidence type="ECO:0000256" key="7">
    <source>
        <dbReference type="SAM" id="Phobius"/>
    </source>
</evidence>